<protein>
    <submittedName>
        <fullName evidence="5">Diguanylate cyclase (GGDEF) domain-containing protein</fullName>
    </submittedName>
</protein>
<reference evidence="5 6" key="1">
    <citation type="submission" date="2016-11" db="EMBL/GenBank/DDBJ databases">
        <authorList>
            <person name="Varghese N."/>
            <person name="Submissions S."/>
        </authorList>
    </citation>
    <scope>NUCLEOTIDE SEQUENCE [LARGE SCALE GENOMIC DNA]</scope>
    <source>
        <strain evidence="5 6">DSM 19027</strain>
    </source>
</reference>
<dbReference type="CDD" id="cd06267">
    <property type="entry name" value="PBP1_LacI_sugar_binding-like"/>
    <property type="match status" value="1"/>
</dbReference>
<dbReference type="AlphaFoldDB" id="A0A1M6DZ09"/>
<name>A0A1M6DZ09_9FIRM</name>
<evidence type="ECO:0000259" key="4">
    <source>
        <dbReference type="PROSITE" id="PS50887"/>
    </source>
</evidence>
<dbReference type="Gene3D" id="3.30.70.270">
    <property type="match status" value="1"/>
</dbReference>
<dbReference type="Pfam" id="PF00990">
    <property type="entry name" value="GGDEF"/>
    <property type="match status" value="1"/>
</dbReference>
<dbReference type="Proteomes" id="UP000324781">
    <property type="component" value="Unassembled WGS sequence"/>
</dbReference>
<dbReference type="InterPro" id="IPR046335">
    <property type="entry name" value="LacI/GalR-like_sensor"/>
</dbReference>
<dbReference type="InterPro" id="IPR000160">
    <property type="entry name" value="GGDEF_dom"/>
</dbReference>
<dbReference type="PROSITE" id="PS50887">
    <property type="entry name" value="GGDEF"/>
    <property type="match status" value="1"/>
</dbReference>
<dbReference type="Gene3D" id="3.40.50.2300">
    <property type="match status" value="2"/>
</dbReference>
<keyword evidence="3" id="KW-0804">Transcription</keyword>
<evidence type="ECO:0000256" key="1">
    <source>
        <dbReference type="ARBA" id="ARBA00023015"/>
    </source>
</evidence>
<dbReference type="GO" id="GO:0000976">
    <property type="term" value="F:transcription cis-regulatory region binding"/>
    <property type="evidence" value="ECO:0007669"/>
    <property type="project" value="TreeGrafter"/>
</dbReference>
<keyword evidence="1" id="KW-0805">Transcription regulation</keyword>
<evidence type="ECO:0000313" key="6">
    <source>
        <dbReference type="Proteomes" id="UP000324781"/>
    </source>
</evidence>
<dbReference type="SMART" id="SM00267">
    <property type="entry name" value="GGDEF"/>
    <property type="match status" value="1"/>
</dbReference>
<dbReference type="RefSeq" id="WP_188118375.1">
    <property type="nucleotide sequence ID" value="NZ_FQZP01000009.1"/>
</dbReference>
<dbReference type="NCBIfam" id="TIGR00254">
    <property type="entry name" value="GGDEF"/>
    <property type="match status" value="1"/>
</dbReference>
<feature type="domain" description="GGDEF" evidence="4">
    <location>
        <begin position="487"/>
        <end position="613"/>
    </location>
</feature>
<proteinExistence type="predicted"/>
<keyword evidence="6" id="KW-1185">Reference proteome</keyword>
<dbReference type="InterPro" id="IPR029787">
    <property type="entry name" value="Nucleotide_cyclase"/>
</dbReference>
<evidence type="ECO:0000256" key="3">
    <source>
        <dbReference type="ARBA" id="ARBA00023163"/>
    </source>
</evidence>
<dbReference type="SUPFAM" id="SSF55073">
    <property type="entry name" value="Nucleotide cyclase"/>
    <property type="match status" value="1"/>
</dbReference>
<sequence length="613" mass="69152">MRIGFLTSSIYSPFGMALIKSLWRELEPRNCSLVIFEGYSLINNTATDYQCNVLYRMISQGSIDALVLSGQLSSKLGVELVQDLATKAGLPSVSLGIELEGIPAVSTDNFSGFEQIVSHLISHGYHKLAHISGPLKNPEALLRRDAFLKVIYQNGLEVPKHFLLEGNFSDIRGYHLTKKLIPHIRAKEIDALVCANDDTASGAIKCLNENGLSVPRDVAVTGFDDVGDPMGMVQTLTTVSQPMEEMCRKAVELLLDEQPDRFSGLVYTLQPRLIIRHSCGCKDSGHPVSNNPGPIFNPLRTHRRFQSLDETAFYSALTDCLSEYGMNACYIVRYLTPTRFDDYASARQNLKGTMLYGYSDGRKVQYATPFEVSRILPDPIYGTLDGITFVKPIFIGKNQLGYIIMSAPENLVATMANLCLEVQQYMENAFLAYEKQQVEMKLSDTLERLINTNRKLNELTVRDNLDKMKKIRYLANNMLQNRKADSGEYYLILVEIDNFFEINAEYGFEEGERVMNEVTRILSGSIREDDFLSHESCERYMVLIKNIHGDAIHAIEERFRKKLEELNNGLDKPYKVSFSWGYARASVDSDFEQVYTDAEADLASRRHSAAQEP</sequence>
<dbReference type="InterPro" id="IPR028082">
    <property type="entry name" value="Peripla_BP_I"/>
</dbReference>
<dbReference type="GO" id="GO:0003700">
    <property type="term" value="F:DNA-binding transcription factor activity"/>
    <property type="evidence" value="ECO:0007669"/>
    <property type="project" value="TreeGrafter"/>
</dbReference>
<accession>A0A1M6DZ09</accession>
<gene>
    <name evidence="5" type="ORF">SAMN05444373_100957</name>
</gene>
<dbReference type="EMBL" id="FQZP01000009">
    <property type="protein sequence ID" value="SHI78497.1"/>
    <property type="molecule type" value="Genomic_DNA"/>
</dbReference>
<evidence type="ECO:0000256" key="2">
    <source>
        <dbReference type="ARBA" id="ARBA00023125"/>
    </source>
</evidence>
<dbReference type="InterPro" id="IPR043128">
    <property type="entry name" value="Rev_trsase/Diguanyl_cyclase"/>
</dbReference>
<dbReference type="PANTHER" id="PTHR30146:SF24">
    <property type="entry name" value="XYLOSE OPERON REGULATORY PROTEIN"/>
    <property type="match status" value="1"/>
</dbReference>
<evidence type="ECO:0000313" key="5">
    <source>
        <dbReference type="EMBL" id="SHI78497.1"/>
    </source>
</evidence>
<organism evidence="5 6">
    <name type="scientific">Thermoclostridium caenicola</name>
    <dbReference type="NCBI Taxonomy" id="659425"/>
    <lineage>
        <taxon>Bacteria</taxon>
        <taxon>Bacillati</taxon>
        <taxon>Bacillota</taxon>
        <taxon>Clostridia</taxon>
        <taxon>Eubacteriales</taxon>
        <taxon>Oscillospiraceae</taxon>
        <taxon>Thermoclostridium</taxon>
    </lineage>
</organism>
<dbReference type="SUPFAM" id="SSF53822">
    <property type="entry name" value="Periplasmic binding protein-like I"/>
    <property type="match status" value="1"/>
</dbReference>
<dbReference type="Pfam" id="PF13377">
    <property type="entry name" value="Peripla_BP_3"/>
    <property type="match status" value="1"/>
</dbReference>
<keyword evidence="2" id="KW-0238">DNA-binding</keyword>
<dbReference type="PANTHER" id="PTHR30146">
    <property type="entry name" value="LACI-RELATED TRANSCRIPTIONAL REPRESSOR"/>
    <property type="match status" value="1"/>
</dbReference>